<protein>
    <recommendedName>
        <fullName evidence="2">Orc1-like AAA ATPase domain-containing protein</fullName>
    </recommendedName>
</protein>
<dbReference type="EMBL" id="CAKOGP040001881">
    <property type="protein sequence ID" value="CAJ1955151.1"/>
    <property type="molecule type" value="Genomic_DNA"/>
</dbReference>
<feature type="region of interest" description="Disordered" evidence="1">
    <location>
        <begin position="1"/>
        <end position="59"/>
    </location>
</feature>
<evidence type="ECO:0000259" key="2">
    <source>
        <dbReference type="Pfam" id="PF13191"/>
    </source>
</evidence>
<name>A0AAD2FWU8_9STRA</name>
<dbReference type="PANTHER" id="PTHR43642">
    <property type="entry name" value="HYBRID SIGNAL TRANSDUCTION HISTIDINE KINASE G"/>
    <property type="match status" value="1"/>
</dbReference>
<feature type="region of interest" description="Disordered" evidence="1">
    <location>
        <begin position="1147"/>
        <end position="1213"/>
    </location>
</feature>
<feature type="compositionally biased region" description="Acidic residues" evidence="1">
    <location>
        <begin position="1164"/>
        <end position="1176"/>
    </location>
</feature>
<feature type="compositionally biased region" description="Acidic residues" evidence="1">
    <location>
        <begin position="1188"/>
        <end position="1202"/>
    </location>
</feature>
<accession>A0AAD2FWU8</accession>
<evidence type="ECO:0000313" key="3">
    <source>
        <dbReference type="EMBL" id="CAJ1955151.1"/>
    </source>
</evidence>
<dbReference type="AlphaFoldDB" id="A0AAD2FWU8"/>
<evidence type="ECO:0000313" key="4">
    <source>
        <dbReference type="Proteomes" id="UP001295423"/>
    </source>
</evidence>
<feature type="compositionally biased region" description="Acidic residues" evidence="1">
    <location>
        <begin position="1"/>
        <end position="30"/>
    </location>
</feature>
<dbReference type="Pfam" id="PF13191">
    <property type="entry name" value="AAA_16"/>
    <property type="match status" value="1"/>
</dbReference>
<dbReference type="InterPro" id="IPR027417">
    <property type="entry name" value="P-loop_NTPase"/>
</dbReference>
<feature type="domain" description="Orc1-like AAA ATPase" evidence="2">
    <location>
        <begin position="75"/>
        <end position="267"/>
    </location>
</feature>
<dbReference type="Gene3D" id="3.40.50.300">
    <property type="entry name" value="P-loop containing nucleotide triphosphate hydrolases"/>
    <property type="match status" value="1"/>
</dbReference>
<dbReference type="PANTHER" id="PTHR43642:SF1">
    <property type="entry name" value="HYBRID SIGNAL TRANSDUCTION HISTIDINE KINASE G"/>
    <property type="match status" value="1"/>
</dbReference>
<dbReference type="InterPro" id="IPR041664">
    <property type="entry name" value="AAA_16"/>
</dbReference>
<keyword evidence="4" id="KW-1185">Reference proteome</keyword>
<comment type="caution">
    <text evidence="3">The sequence shown here is derived from an EMBL/GenBank/DDBJ whole genome shotgun (WGS) entry which is preliminary data.</text>
</comment>
<sequence length="1227" mass="139331">MSENGDEDQFIDDEGNNAENGDAAEGDGEDQAEKGEVDVNDPDDGEPKESNRSPYSNDRFGKYAKDRMLEMNLFPFYGRTKELDQLEAAVARISPEDTEHQCEAIWICGDAGVGKSTLIEEATYEIFEAKSNLVCQGTGEENHVAALPLQTLSDCLGDLCERLEQHGGKELWQPRIDEALGGEASLLIGAVPALRKFIDAEPIDTRRLIMFDINSRRRFDRLTFAIRDFLKAILAHHPIVMIIDNIHWADLDSLEIIYRLVTSCNLERFLLVGCHEPVDDAHPLATHKAAISGTDIQETHINLQPFDLDSTKEVLSGLLLDAVTIDEEKPVQRTEDLAKTLHKCTRGNALWMMAILRILNDESILVYDKGEFKWSKQAVKKHMKQWKEDGNKVVKSISGAIENRIENCSKKIRFVLEAIALLRLTTFSLEKLDKVLLAAWTRQDKECYVQTEDDLKDFLSKACKLGFVEDRGEGYFRFSHDCVRSSAYSTAMTEETKTPETSMHLAMAKELNLISAKEKPDSRFKFLAIDQLNCCSSLLPQGAIVKLYKLNQEVAEICITRTSFRTAAEFLEITMGLIDNETKWKHLYDVTLRNFLYLARMKVCCNDLEASKKLCKDIFKYATSLKDKIYASHLMFSVLMEEGKYNDALNRALALLGRMGENFPSENLRPIVDGEVGKLRQMVAQRDNRQLLNPPKMTDGKALDINFLLALVVEISDKCEPNYYKLFAMIRMMHLSLRFGHSRQYPLAFALFGSHLVTIGAIKEGHRYGQVAEKLGRGTDLYGGKAAMMFQWNICHWRRHYRRSLEPILNIYNDQVDNGDFENADFSIVTYIQYHLASGFELEGLRANVMFFERPFYDYDMPDKWRITIVQELITNLMGETESPLVFFGDDVSEEDEFIAELESGGDAKAALDYFYFMQLFIASLFNDADMVQLCLSKIQRPPDGIWSSYYYFFESLFLISKLPTTKGRGRNDLKAKIEEKKGKLIDWYNAGAPNPSAMISLLDAEYLVNKEAGRQIAIIKVQEVYDEAIHAAAKEGMLHLEALASEKAGMYFDSIGKIDEGARYLRRAHKKYIEWKGVAKVIDIEERFADILHIRHRYQVVPRENYFEHQKGKKKGVKKIAKLAGKGTKKIVKGAGKGTKKAVKGLFSKKDKGRHEVSADQGGGEEEQYAEDDAYDGGSQGQQNQDIYEDDVGEEEYDEGEDQPKEKKKSKKLFGKLKKIGLGKGK</sequence>
<gene>
    <name evidence="3" type="ORF">CYCCA115_LOCUS15609</name>
</gene>
<feature type="compositionally biased region" description="Basic and acidic residues" evidence="1">
    <location>
        <begin position="1149"/>
        <end position="1159"/>
    </location>
</feature>
<organism evidence="3 4">
    <name type="scientific">Cylindrotheca closterium</name>
    <dbReference type="NCBI Taxonomy" id="2856"/>
    <lineage>
        <taxon>Eukaryota</taxon>
        <taxon>Sar</taxon>
        <taxon>Stramenopiles</taxon>
        <taxon>Ochrophyta</taxon>
        <taxon>Bacillariophyta</taxon>
        <taxon>Bacillariophyceae</taxon>
        <taxon>Bacillariophycidae</taxon>
        <taxon>Bacillariales</taxon>
        <taxon>Bacillariaceae</taxon>
        <taxon>Cylindrotheca</taxon>
    </lineage>
</organism>
<reference evidence="3" key="1">
    <citation type="submission" date="2023-08" db="EMBL/GenBank/DDBJ databases">
        <authorList>
            <person name="Audoor S."/>
            <person name="Bilcke G."/>
        </authorList>
    </citation>
    <scope>NUCLEOTIDE SEQUENCE</scope>
</reference>
<dbReference type="SUPFAM" id="SSF52540">
    <property type="entry name" value="P-loop containing nucleoside triphosphate hydrolases"/>
    <property type="match status" value="1"/>
</dbReference>
<dbReference type="InterPro" id="IPR053159">
    <property type="entry name" value="Hybrid_Histidine_Kinase"/>
</dbReference>
<evidence type="ECO:0000256" key="1">
    <source>
        <dbReference type="SAM" id="MobiDB-lite"/>
    </source>
</evidence>
<proteinExistence type="predicted"/>
<dbReference type="Proteomes" id="UP001295423">
    <property type="component" value="Unassembled WGS sequence"/>
</dbReference>